<reference evidence="2 3" key="1">
    <citation type="submission" date="2023-11" db="EMBL/GenBank/DDBJ databases">
        <authorList>
            <person name="Xu M."/>
            <person name="Jiang T."/>
        </authorList>
    </citation>
    <scope>NUCLEOTIDE SEQUENCE [LARGE SCALE GENOMIC DNA]</scope>
    <source>
        <strain evidence="2 3">SD</strain>
    </source>
</reference>
<dbReference type="Proteomes" id="UP001277761">
    <property type="component" value="Unassembled WGS sequence"/>
</dbReference>
<evidence type="ECO:0000313" key="2">
    <source>
        <dbReference type="EMBL" id="MDX8151121.1"/>
    </source>
</evidence>
<dbReference type="RefSeq" id="WP_319953274.1">
    <property type="nucleotide sequence ID" value="NZ_JAXAVX010000002.1"/>
</dbReference>
<protein>
    <submittedName>
        <fullName evidence="2">Uncharacterized protein</fullName>
    </submittedName>
</protein>
<feature type="compositionally biased region" description="Pro residues" evidence="1">
    <location>
        <begin position="28"/>
        <end position="37"/>
    </location>
</feature>
<sequence length="59" mass="6186">MADPSRRGAPERERGPADLDRAPDRAKPGPPPAPAPRRPGAAPTTGDTKETKEGHGAHR</sequence>
<proteinExistence type="predicted"/>
<organism evidence="2 3">
    <name type="scientific">Patulibacter brassicae</name>
    <dbReference type="NCBI Taxonomy" id="1705717"/>
    <lineage>
        <taxon>Bacteria</taxon>
        <taxon>Bacillati</taxon>
        <taxon>Actinomycetota</taxon>
        <taxon>Thermoleophilia</taxon>
        <taxon>Solirubrobacterales</taxon>
        <taxon>Patulibacteraceae</taxon>
        <taxon>Patulibacter</taxon>
    </lineage>
</organism>
<feature type="compositionally biased region" description="Basic and acidic residues" evidence="1">
    <location>
        <begin position="1"/>
        <end position="27"/>
    </location>
</feature>
<evidence type="ECO:0000313" key="3">
    <source>
        <dbReference type="Proteomes" id="UP001277761"/>
    </source>
</evidence>
<comment type="caution">
    <text evidence="2">The sequence shown here is derived from an EMBL/GenBank/DDBJ whole genome shotgun (WGS) entry which is preliminary data.</text>
</comment>
<feature type="compositionally biased region" description="Basic and acidic residues" evidence="1">
    <location>
        <begin position="47"/>
        <end position="59"/>
    </location>
</feature>
<accession>A0ABU4VH23</accession>
<feature type="region of interest" description="Disordered" evidence="1">
    <location>
        <begin position="1"/>
        <end position="59"/>
    </location>
</feature>
<name>A0ABU4VH23_9ACTN</name>
<keyword evidence="3" id="KW-1185">Reference proteome</keyword>
<gene>
    <name evidence="2" type="ORF">SK069_05915</name>
</gene>
<dbReference type="EMBL" id="JAXAVX010000002">
    <property type="protein sequence ID" value="MDX8151121.1"/>
    <property type="molecule type" value="Genomic_DNA"/>
</dbReference>
<evidence type="ECO:0000256" key="1">
    <source>
        <dbReference type="SAM" id="MobiDB-lite"/>
    </source>
</evidence>